<accession>A0AC58RV04</accession>
<reference evidence="2" key="2">
    <citation type="submission" date="2025-08" db="UniProtKB">
        <authorList>
            <consortium name="RefSeq"/>
        </authorList>
    </citation>
    <scope>IDENTIFICATION</scope>
    <source>
        <tissue evidence="2">Leaf</tissue>
    </source>
</reference>
<proteinExistence type="predicted"/>
<dbReference type="RefSeq" id="XP_075076553.1">
    <property type="nucleotide sequence ID" value="XM_075220452.1"/>
</dbReference>
<evidence type="ECO:0000313" key="2">
    <source>
        <dbReference type="RefSeq" id="XP_075076553.1"/>
    </source>
</evidence>
<organism evidence="1 2">
    <name type="scientific">Nicotiana tabacum</name>
    <name type="common">Common tobacco</name>
    <dbReference type="NCBI Taxonomy" id="4097"/>
    <lineage>
        <taxon>Eukaryota</taxon>
        <taxon>Viridiplantae</taxon>
        <taxon>Streptophyta</taxon>
        <taxon>Embryophyta</taxon>
        <taxon>Tracheophyta</taxon>
        <taxon>Spermatophyta</taxon>
        <taxon>Magnoliopsida</taxon>
        <taxon>eudicotyledons</taxon>
        <taxon>Gunneridae</taxon>
        <taxon>Pentapetalae</taxon>
        <taxon>asterids</taxon>
        <taxon>lamiids</taxon>
        <taxon>Solanales</taxon>
        <taxon>Solanaceae</taxon>
        <taxon>Nicotianoideae</taxon>
        <taxon>Nicotianeae</taxon>
        <taxon>Nicotiana</taxon>
    </lineage>
</organism>
<sequence length="169" mass="19300">MGPVLSSYRNKYTLIVVDYVSQWVEAAALPTNDAKGLNLDSEAAGTSRVTELHELDEFRYHAFERTRLYKERMKMMHDRNIIERNFKPGDTVLLYNSHLRLSLGKLNSRWSGPFRVVEIHPTSAVEIAVSNESHIFIVNGHRLKHYVGMEEAKEASVTHLIEPPKLSAP</sequence>
<keyword evidence="1" id="KW-1185">Reference proteome</keyword>
<evidence type="ECO:0000313" key="1">
    <source>
        <dbReference type="Proteomes" id="UP000790787"/>
    </source>
</evidence>
<dbReference type="Proteomes" id="UP000790787">
    <property type="component" value="Chromosome 8"/>
</dbReference>
<gene>
    <name evidence="2" type="primary">LOC142163193</name>
</gene>
<reference evidence="1" key="1">
    <citation type="journal article" date="2014" name="Nat. Commun.">
        <title>The tobacco genome sequence and its comparison with those of tomato and potato.</title>
        <authorList>
            <person name="Sierro N."/>
            <person name="Battey J.N."/>
            <person name="Ouadi S."/>
            <person name="Bakaher N."/>
            <person name="Bovet L."/>
            <person name="Willig A."/>
            <person name="Goepfert S."/>
            <person name="Peitsch M.C."/>
            <person name="Ivanov N.V."/>
        </authorList>
    </citation>
    <scope>NUCLEOTIDE SEQUENCE [LARGE SCALE GENOMIC DNA]</scope>
</reference>
<protein>
    <submittedName>
        <fullName evidence="2">Uncharacterized protein LOC142163193</fullName>
    </submittedName>
</protein>
<name>A0AC58RV04_TOBAC</name>